<keyword evidence="1" id="KW-0732">Signal</keyword>
<accession>A0A9P7YYI0</accession>
<keyword evidence="3" id="KW-1185">Reference proteome</keyword>
<evidence type="ECO:0000313" key="2">
    <source>
        <dbReference type="EMBL" id="KAG9241595.1"/>
    </source>
</evidence>
<evidence type="ECO:0000313" key="3">
    <source>
        <dbReference type="Proteomes" id="UP000887226"/>
    </source>
</evidence>
<feature type="chain" id="PRO_5040274354" evidence="1">
    <location>
        <begin position="18"/>
        <end position="198"/>
    </location>
</feature>
<reference evidence="2" key="1">
    <citation type="journal article" date="2021" name="IMA Fungus">
        <title>Genomic characterization of three marine fungi, including Emericellopsis atlantica sp. nov. with signatures of a generalist lifestyle and marine biomass degradation.</title>
        <authorList>
            <person name="Hagestad O.C."/>
            <person name="Hou L."/>
            <person name="Andersen J.H."/>
            <person name="Hansen E.H."/>
            <person name="Altermark B."/>
            <person name="Li C."/>
            <person name="Kuhnert E."/>
            <person name="Cox R.J."/>
            <person name="Crous P.W."/>
            <person name="Spatafora J.W."/>
            <person name="Lail K."/>
            <person name="Amirebrahimi M."/>
            <person name="Lipzen A."/>
            <person name="Pangilinan J."/>
            <person name="Andreopoulos W."/>
            <person name="Hayes R.D."/>
            <person name="Ng V."/>
            <person name="Grigoriev I.V."/>
            <person name="Jackson S.A."/>
            <person name="Sutton T.D.S."/>
            <person name="Dobson A.D.W."/>
            <person name="Rama T."/>
        </authorList>
    </citation>
    <scope>NUCLEOTIDE SEQUENCE</scope>
    <source>
        <strain evidence="2">TRa3180A</strain>
    </source>
</reference>
<dbReference type="InterPro" id="IPR052820">
    <property type="entry name" value="PhiA_domain"/>
</dbReference>
<dbReference type="PANTHER" id="PTHR42047">
    <property type="entry name" value="PROTEIN, PUTATIVE (AFU_ORTHOLOGUE AFUA_6G03560)-RELATED"/>
    <property type="match status" value="1"/>
</dbReference>
<protein>
    <submittedName>
        <fullName evidence="2">Uncharacterized protein</fullName>
    </submittedName>
</protein>
<name>A0A9P7YYI0_9HELO</name>
<organism evidence="2 3">
    <name type="scientific">Calycina marina</name>
    <dbReference type="NCBI Taxonomy" id="1763456"/>
    <lineage>
        <taxon>Eukaryota</taxon>
        <taxon>Fungi</taxon>
        <taxon>Dikarya</taxon>
        <taxon>Ascomycota</taxon>
        <taxon>Pezizomycotina</taxon>
        <taxon>Leotiomycetes</taxon>
        <taxon>Helotiales</taxon>
        <taxon>Pezizellaceae</taxon>
        <taxon>Calycina</taxon>
    </lineage>
</organism>
<comment type="caution">
    <text evidence="2">The sequence shown here is derived from an EMBL/GenBank/DDBJ whole genome shotgun (WGS) entry which is preliminary data.</text>
</comment>
<dbReference type="AlphaFoldDB" id="A0A9P7YYI0"/>
<dbReference type="PANTHER" id="PTHR42047:SF1">
    <property type="entry name" value="PROTEIN, PUTATIVE (AFU_ORTHOLOGUE AFUA_6G03560)-RELATED"/>
    <property type="match status" value="1"/>
</dbReference>
<dbReference type="Proteomes" id="UP000887226">
    <property type="component" value="Unassembled WGS sequence"/>
</dbReference>
<evidence type="ECO:0000256" key="1">
    <source>
        <dbReference type="SAM" id="SignalP"/>
    </source>
</evidence>
<dbReference type="OrthoDB" id="5430620at2759"/>
<sequence length="198" mass="20649">MFTKTLLISTLSCLTIAVPVEQRQTNPNVFSMISTHSGDSSVHLRSIVASGQRFYIGKPTATYCPTVENLDCSTVGNTTSVAVTPNSSSGLSMNVIVPGGQSGYVTTDGQLGYTIAHSNAKPEGSVSAPFLYIPQATPNTVGNLQFNAAGFEACPCNETTGVYQIYAVGGPAFVRTDCTGINIATSNSGTTTAAWQFT</sequence>
<feature type="signal peptide" evidence="1">
    <location>
        <begin position="1"/>
        <end position="17"/>
    </location>
</feature>
<proteinExistence type="predicted"/>
<dbReference type="EMBL" id="MU254186">
    <property type="protein sequence ID" value="KAG9241595.1"/>
    <property type="molecule type" value="Genomic_DNA"/>
</dbReference>
<gene>
    <name evidence="2" type="ORF">BJ878DRAFT_519883</name>
</gene>